<evidence type="ECO:0000313" key="2">
    <source>
        <dbReference type="Proteomes" id="UP001320831"/>
    </source>
</evidence>
<dbReference type="EMBL" id="JAOCZP010000003">
    <property type="protein sequence ID" value="MCT7375553.1"/>
    <property type="molecule type" value="Genomic_DNA"/>
</dbReference>
<sequence length="101" mass="11409">MQHLGRIHGTGVLKCAGKTLFRIDYDFDGFLRKPAEVTGSGEIRMSPDTLRQVFGREDLHLLTDDGRLLSLRFSERHLPEASDAAHVDVAGDLPSRLEWRH</sequence>
<name>A0ABT2LPG7_9HYPH</name>
<keyword evidence="2" id="KW-1185">Reference proteome</keyword>
<reference evidence="1 2" key="1">
    <citation type="submission" date="2022-09" db="EMBL/GenBank/DDBJ databases">
        <title>Chelativorans salina sp. nov., a novel slightly halophilic bacterium isolated from a saline lake sediment enrichment.</title>
        <authorList>
            <person name="Gao L."/>
            <person name="Fang B.-Z."/>
            <person name="Li W.-J."/>
        </authorList>
    </citation>
    <scope>NUCLEOTIDE SEQUENCE [LARGE SCALE GENOMIC DNA]</scope>
    <source>
        <strain evidence="1 2">EGI FJ00035</strain>
    </source>
</reference>
<proteinExistence type="predicted"/>
<accession>A0ABT2LPG7</accession>
<evidence type="ECO:0000313" key="1">
    <source>
        <dbReference type="EMBL" id="MCT7375553.1"/>
    </source>
</evidence>
<dbReference type="Proteomes" id="UP001320831">
    <property type="component" value="Unassembled WGS sequence"/>
</dbReference>
<protein>
    <recommendedName>
        <fullName evidence="3">HipA N-terminal subdomain 1 domain-containing protein</fullName>
    </recommendedName>
</protein>
<comment type="caution">
    <text evidence="1">The sequence shown here is derived from an EMBL/GenBank/DDBJ whole genome shotgun (WGS) entry which is preliminary data.</text>
</comment>
<organism evidence="1 2">
    <name type="scientific">Chelativorans salis</name>
    <dbReference type="NCBI Taxonomy" id="2978478"/>
    <lineage>
        <taxon>Bacteria</taxon>
        <taxon>Pseudomonadati</taxon>
        <taxon>Pseudomonadota</taxon>
        <taxon>Alphaproteobacteria</taxon>
        <taxon>Hyphomicrobiales</taxon>
        <taxon>Phyllobacteriaceae</taxon>
        <taxon>Chelativorans</taxon>
    </lineage>
</organism>
<dbReference type="RefSeq" id="WP_260902603.1">
    <property type="nucleotide sequence ID" value="NZ_JAOCZP010000003.1"/>
</dbReference>
<evidence type="ECO:0008006" key="3">
    <source>
        <dbReference type="Google" id="ProtNLM"/>
    </source>
</evidence>
<gene>
    <name evidence="1" type="ORF">N5A92_10975</name>
</gene>